<proteinExistence type="predicted"/>
<evidence type="ECO:0000313" key="1">
    <source>
        <dbReference type="EMBL" id="CAE6457461.1"/>
    </source>
</evidence>
<sequence length="412" mass="46436">MAFDNSGLHSLLAVGHSTRVTVYLQTIPGHEWKKIDEIQEPCDDASGLVNGLFFFGNKERKLHKERKLFVGYAAEGWTIWQYKSGGGTGDLRRISPAHFSNVCRVGQVRLAPNQERVSIATLDQSAVIYRMSDNGPILESAEPYPLQVPLPENPVLPIAYTSTDLVLGGTSSGDIPVIKSDGAVTPRLRHADGHLLRAVTPHDDLIGEYEYVIAGSTGRDGKTTLKGYVRYIGTRRWFLFSKRARIPTPSEPFSVALSDVLVIGSDEAHKRTWPKSDLDKVASLGRLFRSTKVKVSIGLYIFLMTLILTSDPPGGETYQPNMEDSGETGVMLTTFPRHHYWMLFGMRHFFHFTWFQVSSWSIFGASLLWEFAKYIAKYPLGIIEFLLTGIDMWICERFESYRRLGVCPQFRY</sequence>
<evidence type="ECO:0000313" key="2">
    <source>
        <dbReference type="Proteomes" id="UP000663853"/>
    </source>
</evidence>
<dbReference type="EMBL" id="CAJMXA010001299">
    <property type="protein sequence ID" value="CAE6457461.1"/>
    <property type="molecule type" value="Genomic_DNA"/>
</dbReference>
<gene>
    <name evidence="1" type="ORF">RDB_LOCUS57514</name>
</gene>
<dbReference type="AlphaFoldDB" id="A0A8H3BJ74"/>
<name>A0A8H3BJ74_9AGAM</name>
<reference evidence="1" key="1">
    <citation type="submission" date="2021-01" db="EMBL/GenBank/DDBJ databases">
        <authorList>
            <person name="Kaushik A."/>
        </authorList>
    </citation>
    <scope>NUCLEOTIDE SEQUENCE</scope>
    <source>
        <strain evidence="1">AG6-10EEA</strain>
    </source>
</reference>
<accession>A0A8H3BJ74</accession>
<organism evidence="1 2">
    <name type="scientific">Rhizoctonia solani</name>
    <dbReference type="NCBI Taxonomy" id="456999"/>
    <lineage>
        <taxon>Eukaryota</taxon>
        <taxon>Fungi</taxon>
        <taxon>Dikarya</taxon>
        <taxon>Basidiomycota</taxon>
        <taxon>Agaricomycotina</taxon>
        <taxon>Agaricomycetes</taxon>
        <taxon>Cantharellales</taxon>
        <taxon>Ceratobasidiaceae</taxon>
        <taxon>Rhizoctonia</taxon>
    </lineage>
</organism>
<comment type="caution">
    <text evidence="1">The sequence shown here is derived from an EMBL/GenBank/DDBJ whole genome shotgun (WGS) entry which is preliminary data.</text>
</comment>
<protein>
    <submittedName>
        <fullName evidence="1">Uncharacterized protein</fullName>
    </submittedName>
</protein>
<dbReference type="Proteomes" id="UP000663853">
    <property type="component" value="Unassembled WGS sequence"/>
</dbReference>